<evidence type="ECO:0000256" key="2">
    <source>
        <dbReference type="ARBA" id="ARBA00022448"/>
    </source>
</evidence>
<keyword evidence="13" id="KW-0675">Receptor</keyword>
<dbReference type="Gene3D" id="2.60.40.1120">
    <property type="entry name" value="Carboxypeptidase-like, regulatory domain"/>
    <property type="match status" value="1"/>
</dbReference>
<evidence type="ECO:0000256" key="8">
    <source>
        <dbReference type="PROSITE-ProRule" id="PRU01360"/>
    </source>
</evidence>
<evidence type="ECO:0000313" key="13">
    <source>
        <dbReference type="EMBL" id="PST83068.1"/>
    </source>
</evidence>
<dbReference type="InterPro" id="IPR000531">
    <property type="entry name" value="Beta-barrel_TonB"/>
</dbReference>
<evidence type="ECO:0000313" key="14">
    <source>
        <dbReference type="Proteomes" id="UP000240912"/>
    </source>
</evidence>
<dbReference type="AlphaFoldDB" id="A0A2T3HKT1"/>
<dbReference type="OrthoDB" id="9768177at2"/>
<feature type="domain" description="TonB-dependent receptor plug" evidence="12">
    <location>
        <begin position="136"/>
        <end position="241"/>
    </location>
</feature>
<accession>A0A2T3HKT1</accession>
<keyword evidence="2 8" id="KW-0813">Transport</keyword>
<dbReference type="Gene3D" id="2.170.130.10">
    <property type="entry name" value="TonB-dependent receptor, plug domain"/>
    <property type="match status" value="1"/>
</dbReference>
<dbReference type="Proteomes" id="UP000240912">
    <property type="component" value="Unassembled WGS sequence"/>
</dbReference>
<feature type="domain" description="TonB-dependent receptor-like beta-barrel" evidence="11">
    <location>
        <begin position="470"/>
        <end position="1013"/>
    </location>
</feature>
<keyword evidence="14" id="KW-1185">Reference proteome</keyword>
<dbReference type="InterPro" id="IPR039426">
    <property type="entry name" value="TonB-dep_rcpt-like"/>
</dbReference>
<dbReference type="InterPro" id="IPR037066">
    <property type="entry name" value="Plug_dom_sf"/>
</dbReference>
<comment type="caution">
    <text evidence="13">The sequence shown here is derived from an EMBL/GenBank/DDBJ whole genome shotgun (WGS) entry which is preliminary data.</text>
</comment>
<dbReference type="InterPro" id="IPR012910">
    <property type="entry name" value="Plug_dom"/>
</dbReference>
<dbReference type="InterPro" id="IPR023997">
    <property type="entry name" value="TonB-dep_OMP_SusC/RagA_CS"/>
</dbReference>
<evidence type="ECO:0000256" key="4">
    <source>
        <dbReference type="ARBA" id="ARBA00022692"/>
    </source>
</evidence>
<keyword evidence="4 8" id="KW-0812">Transmembrane</keyword>
<evidence type="ECO:0000256" key="5">
    <source>
        <dbReference type="ARBA" id="ARBA00023077"/>
    </source>
</evidence>
<dbReference type="InterPro" id="IPR023996">
    <property type="entry name" value="TonB-dep_OMP_SusC/RagA"/>
</dbReference>
<keyword evidence="10" id="KW-0732">Signal</keyword>
<evidence type="ECO:0000256" key="3">
    <source>
        <dbReference type="ARBA" id="ARBA00022452"/>
    </source>
</evidence>
<dbReference type="InterPro" id="IPR036942">
    <property type="entry name" value="Beta-barrel_TonB_sf"/>
</dbReference>
<evidence type="ECO:0000256" key="10">
    <source>
        <dbReference type="SAM" id="SignalP"/>
    </source>
</evidence>
<dbReference type="Pfam" id="PF13715">
    <property type="entry name" value="CarbopepD_reg_2"/>
    <property type="match status" value="1"/>
</dbReference>
<sequence>MMKSTVQAFAVQQYGKIRSTLLAGLCLAVLIAAWPSLAQAQQARKVGGVVRDEAGEALAGVSVQLKGTTTRAATNAQGRYEISAPAGGGVLVFSFIGMQTRELTLGSGNTYDIQLQPAANELDEVRIYTGYMTQKKADLTGAVTAVTRDDFVKNPSANVLRSLQGKVPGVNITTNGNPAEEIGIQVRGVTSINSSPPLIVLDGQPVSINLRDINPNDIEGIQFLKDASSASIYGSRAAGGVILINTKKGRKGENEITYETYMGLQKITGVPDMLNAEQYGRGLWQATVNDGIDPATIRIFNYDWNTNAQGIPVLNRVTPVPWLNNQKTMPSANTNWFDEGTRTGLQQNHQVTISGGRERSSSLLSLNYYNNDGTQITSQFRRYSARFNNEYDLIKGRLTVGENLTLTNLKVRSVNSTYQFLVMPPNVPVYDNNGGWGGSAMGLGMDDFNNPIRELELSKDNGFNFMKVLGNAYVNLKILDNLNFRSQFGVDYSMSYLRDIQRKWAEGGGRGSDINGVRQTNGQNLGYTWTNTATYNLTLGKSVIDMLAGTEIYKFVAEDINSYRDGLEAEDRDYAYLGAAAGDRKEQFGGGDERRLASFFGKVNYAFASRYLLSATIRQDGASVFGANNRYAVFPAFSAGWRISEEKFMKSLTAINDLKIRASWGQNGNSEPLGAGRLYNIYATDFNGTSYPIAGNPSGSIPSGLLRRRLGNADLRWEATTQVNLGVDFALLKNRLSGSFDWFDKTTTGMLFEPPYPAALGEGGYRFINAGNMNNKGVELVLSWAGRAKDFSYNITGNMAAYRNQIVSVPESFKYVYAGNGLLDNIIGRSRNSHYGLVADGIFKTQEEVDNSARQNGKGLGRIRYKDLDGDGVINEVYDRAWLGTSDPKLTAGLNFAATYKNFDITFFFQGFFGNTVYNAWKESSDFWNIGIQKDRNHPVRILDAWSPLNPNSDIPALSRGDANGEKRFSSYYLENGSYVKLRTLDIGYSFPAQLVQRWSMKRLRVYVSGQNLLTLKKTWGDDRFTAGDPENPGTGYPMPVTGFIGLNVTF</sequence>
<feature type="chain" id="PRO_5015597712" evidence="10">
    <location>
        <begin position="41"/>
        <end position="1051"/>
    </location>
</feature>
<keyword evidence="7 8" id="KW-0998">Cell outer membrane</keyword>
<dbReference type="SUPFAM" id="SSF56935">
    <property type="entry name" value="Porins"/>
    <property type="match status" value="1"/>
</dbReference>
<evidence type="ECO:0000259" key="12">
    <source>
        <dbReference type="Pfam" id="PF07715"/>
    </source>
</evidence>
<dbReference type="GO" id="GO:0009279">
    <property type="term" value="C:cell outer membrane"/>
    <property type="evidence" value="ECO:0007669"/>
    <property type="project" value="UniProtKB-SubCell"/>
</dbReference>
<organism evidence="13 14">
    <name type="scientific">Pedobacter yulinensis</name>
    <dbReference type="NCBI Taxonomy" id="2126353"/>
    <lineage>
        <taxon>Bacteria</taxon>
        <taxon>Pseudomonadati</taxon>
        <taxon>Bacteroidota</taxon>
        <taxon>Sphingobacteriia</taxon>
        <taxon>Sphingobacteriales</taxon>
        <taxon>Sphingobacteriaceae</taxon>
        <taxon>Pedobacter</taxon>
    </lineage>
</organism>
<dbReference type="InterPro" id="IPR008969">
    <property type="entry name" value="CarboxyPept-like_regulatory"/>
</dbReference>
<comment type="subcellular location">
    <subcellularLocation>
        <location evidence="1 8">Cell outer membrane</location>
        <topology evidence="1 8">Multi-pass membrane protein</topology>
    </subcellularLocation>
</comment>
<evidence type="ECO:0000256" key="9">
    <source>
        <dbReference type="RuleBase" id="RU003357"/>
    </source>
</evidence>
<evidence type="ECO:0000256" key="1">
    <source>
        <dbReference type="ARBA" id="ARBA00004571"/>
    </source>
</evidence>
<name>A0A2T3HKT1_9SPHI</name>
<reference evidence="13 14" key="1">
    <citation type="submission" date="2018-03" db="EMBL/GenBank/DDBJ databases">
        <authorList>
            <person name="Keele B.F."/>
        </authorList>
    </citation>
    <scope>NUCLEOTIDE SEQUENCE [LARGE SCALE GENOMIC DNA]</scope>
    <source>
        <strain evidence="13 14">YL28-9</strain>
    </source>
</reference>
<dbReference type="SUPFAM" id="SSF49464">
    <property type="entry name" value="Carboxypeptidase regulatory domain-like"/>
    <property type="match status" value="1"/>
</dbReference>
<keyword evidence="5 9" id="KW-0798">TonB box</keyword>
<gene>
    <name evidence="13" type="ORF">C7T94_10640</name>
</gene>
<dbReference type="NCBIfam" id="TIGR04056">
    <property type="entry name" value="OMP_RagA_SusC"/>
    <property type="match status" value="1"/>
</dbReference>
<evidence type="ECO:0000259" key="11">
    <source>
        <dbReference type="Pfam" id="PF00593"/>
    </source>
</evidence>
<protein>
    <submittedName>
        <fullName evidence="13">TonB-dependent receptor</fullName>
    </submittedName>
</protein>
<comment type="similarity">
    <text evidence="8 9">Belongs to the TonB-dependent receptor family.</text>
</comment>
<dbReference type="Pfam" id="PF00593">
    <property type="entry name" value="TonB_dep_Rec_b-barrel"/>
    <property type="match status" value="1"/>
</dbReference>
<dbReference type="RefSeq" id="WP_107215328.1">
    <property type="nucleotide sequence ID" value="NZ_KZ686269.1"/>
</dbReference>
<dbReference type="PROSITE" id="PS52016">
    <property type="entry name" value="TONB_DEPENDENT_REC_3"/>
    <property type="match status" value="1"/>
</dbReference>
<proteinExistence type="inferred from homology"/>
<dbReference type="EMBL" id="PYLS01000005">
    <property type="protein sequence ID" value="PST83068.1"/>
    <property type="molecule type" value="Genomic_DNA"/>
</dbReference>
<evidence type="ECO:0000256" key="7">
    <source>
        <dbReference type="ARBA" id="ARBA00023237"/>
    </source>
</evidence>
<evidence type="ECO:0000256" key="6">
    <source>
        <dbReference type="ARBA" id="ARBA00023136"/>
    </source>
</evidence>
<feature type="signal peptide" evidence="10">
    <location>
        <begin position="1"/>
        <end position="40"/>
    </location>
</feature>
<dbReference type="Gene3D" id="2.40.170.20">
    <property type="entry name" value="TonB-dependent receptor, beta-barrel domain"/>
    <property type="match status" value="1"/>
</dbReference>
<dbReference type="Pfam" id="PF07715">
    <property type="entry name" value="Plug"/>
    <property type="match status" value="1"/>
</dbReference>
<keyword evidence="6 8" id="KW-0472">Membrane</keyword>
<dbReference type="NCBIfam" id="TIGR04057">
    <property type="entry name" value="SusC_RagA_signa"/>
    <property type="match status" value="1"/>
</dbReference>
<keyword evidence="3 8" id="KW-1134">Transmembrane beta strand</keyword>